<protein>
    <recommendedName>
        <fullName evidence="4">Sulfate transporter family-domain-containing protein</fullName>
    </recommendedName>
</protein>
<keyword evidence="1" id="KW-0812">Transmembrane</keyword>
<feature type="transmembrane region" description="Helical" evidence="1">
    <location>
        <begin position="88"/>
        <end position="112"/>
    </location>
</feature>
<dbReference type="PANTHER" id="PTHR31970">
    <property type="match status" value="1"/>
</dbReference>
<dbReference type="AlphaFoldDB" id="A0A4P9XJ38"/>
<feature type="transmembrane region" description="Helical" evidence="1">
    <location>
        <begin position="48"/>
        <end position="68"/>
    </location>
</feature>
<dbReference type="InterPro" id="IPR031563">
    <property type="entry name" value="MOT1/MOT2"/>
</dbReference>
<feature type="transmembrane region" description="Helical" evidence="1">
    <location>
        <begin position="237"/>
        <end position="256"/>
    </location>
</feature>
<keyword evidence="1" id="KW-1133">Transmembrane helix</keyword>
<feature type="transmembrane region" description="Helical" evidence="1">
    <location>
        <begin position="307"/>
        <end position="329"/>
    </location>
</feature>
<accession>A0A4P9XJ38</accession>
<evidence type="ECO:0000256" key="1">
    <source>
        <dbReference type="SAM" id="Phobius"/>
    </source>
</evidence>
<evidence type="ECO:0000313" key="2">
    <source>
        <dbReference type="EMBL" id="RKP05747.1"/>
    </source>
</evidence>
<dbReference type="GO" id="GO:0015098">
    <property type="term" value="F:molybdate ion transmembrane transporter activity"/>
    <property type="evidence" value="ECO:0007669"/>
    <property type="project" value="InterPro"/>
</dbReference>
<dbReference type="EMBL" id="KZ993041">
    <property type="protein sequence ID" value="RKP05747.1"/>
    <property type="molecule type" value="Genomic_DNA"/>
</dbReference>
<gene>
    <name evidence="2" type="ORF">THASP1DRAFT_35286</name>
</gene>
<reference evidence="3" key="1">
    <citation type="journal article" date="2018" name="Nat. Microbiol.">
        <title>Leveraging single-cell genomics to expand the fungal tree of life.</title>
        <authorList>
            <person name="Ahrendt S.R."/>
            <person name="Quandt C.A."/>
            <person name="Ciobanu D."/>
            <person name="Clum A."/>
            <person name="Salamov A."/>
            <person name="Andreopoulos B."/>
            <person name="Cheng J.F."/>
            <person name="Woyke T."/>
            <person name="Pelin A."/>
            <person name="Henrissat B."/>
            <person name="Reynolds N.K."/>
            <person name="Benny G.L."/>
            <person name="Smith M.E."/>
            <person name="James T.Y."/>
            <person name="Grigoriev I.V."/>
        </authorList>
    </citation>
    <scope>NUCLEOTIDE SEQUENCE [LARGE SCALE GENOMIC DNA]</scope>
    <source>
        <strain evidence="3">RSA 1356</strain>
    </source>
</reference>
<keyword evidence="1" id="KW-0472">Membrane</keyword>
<dbReference type="OrthoDB" id="5402974at2759"/>
<evidence type="ECO:0008006" key="4">
    <source>
        <dbReference type="Google" id="ProtNLM"/>
    </source>
</evidence>
<keyword evidence="3" id="KW-1185">Reference proteome</keyword>
<dbReference type="STRING" id="78915.A0A4P9XJ38"/>
<organism evidence="2 3">
    <name type="scientific">Thamnocephalis sphaerospora</name>
    <dbReference type="NCBI Taxonomy" id="78915"/>
    <lineage>
        <taxon>Eukaryota</taxon>
        <taxon>Fungi</taxon>
        <taxon>Fungi incertae sedis</taxon>
        <taxon>Zoopagomycota</taxon>
        <taxon>Zoopagomycotina</taxon>
        <taxon>Zoopagomycetes</taxon>
        <taxon>Zoopagales</taxon>
        <taxon>Sigmoideomycetaceae</taxon>
        <taxon>Thamnocephalis</taxon>
    </lineage>
</organism>
<proteinExistence type="predicted"/>
<evidence type="ECO:0000313" key="3">
    <source>
        <dbReference type="Proteomes" id="UP000271241"/>
    </source>
</evidence>
<feature type="transmembrane region" description="Helical" evidence="1">
    <location>
        <begin position="335"/>
        <end position="356"/>
    </location>
</feature>
<feature type="transmembrane region" description="Helical" evidence="1">
    <location>
        <begin position="149"/>
        <end position="169"/>
    </location>
</feature>
<feature type="transmembrane region" description="Helical" evidence="1">
    <location>
        <begin position="368"/>
        <end position="399"/>
    </location>
</feature>
<feature type="transmembrane region" description="Helical" evidence="1">
    <location>
        <begin position="176"/>
        <end position="194"/>
    </location>
</feature>
<dbReference type="Proteomes" id="UP000271241">
    <property type="component" value="Unassembled WGS sequence"/>
</dbReference>
<dbReference type="PANTHER" id="PTHR31970:SF9">
    <property type="entry name" value="MOLYBDATE TRANSPORTER 2"/>
    <property type="match status" value="1"/>
</dbReference>
<name>A0A4P9XJ38_9FUNG</name>
<dbReference type="Pfam" id="PF16983">
    <property type="entry name" value="MFS_MOT1"/>
    <property type="match status" value="2"/>
</dbReference>
<sequence>MRAARALLNFRRSCTLRELSGGFGDLGTLLPIITALAVGGQISLTSSLVFGGIWNVLSGLHFGLPICVQPMKAIAAIALAQNLSAGEVSAAGISVGAIVFVLGATGLITWVARVTPPCIVKGLQLGTGITLCSKAGAAVKKLVWGGANWLWWDNYEWALLAFLGCFALYRQPRVPLALILFLVGLAFALAHIGVAQRNGDRDAPDWPAFRPGDFPPPSAPTPSELLSGFLKAGLGQLPLTTLNSVVALVYLAADLFPDRKSLSTRQVAMSVGLMNLVGCFFGSTPYCHGSGGLAGQYRFGARTGTSVCILGLLKIIVGLLFGSSLTGLLGSFPQSLLGVMLLISGVELACSARTFCRKNASDAEQRDSFTTVVVTAGMLIAFANDGVGFLSGVACYMLSKLPPDHLPAANGGIRD</sequence>
<feature type="transmembrane region" description="Helical" evidence="1">
    <location>
        <begin position="21"/>
        <end position="42"/>
    </location>
</feature>